<dbReference type="AlphaFoldDB" id="A0A8J3HQ90"/>
<dbReference type="Gene3D" id="3.40.50.20">
    <property type="match status" value="1"/>
</dbReference>
<evidence type="ECO:0000256" key="10">
    <source>
        <dbReference type="ARBA" id="ARBA00042242"/>
    </source>
</evidence>
<dbReference type="SMART" id="SM01210">
    <property type="entry name" value="GARS_C"/>
    <property type="match status" value="1"/>
</dbReference>
<evidence type="ECO:0000256" key="5">
    <source>
        <dbReference type="ARBA" id="ARBA00022598"/>
    </source>
</evidence>
<dbReference type="InterPro" id="IPR000115">
    <property type="entry name" value="PRibGlycinamide_synth"/>
</dbReference>
<dbReference type="InterPro" id="IPR011054">
    <property type="entry name" value="Rudment_hybrid_motif"/>
</dbReference>
<dbReference type="Pfam" id="PF01071">
    <property type="entry name" value="GARS_A"/>
    <property type="match status" value="1"/>
</dbReference>
<dbReference type="GO" id="GO:0005524">
    <property type="term" value="F:ATP binding"/>
    <property type="evidence" value="ECO:0007669"/>
    <property type="project" value="UniProtKB-UniRule"/>
</dbReference>
<dbReference type="GO" id="GO:0009113">
    <property type="term" value="P:purine nucleobase biosynthetic process"/>
    <property type="evidence" value="ECO:0007669"/>
    <property type="project" value="InterPro"/>
</dbReference>
<keyword evidence="7 12" id="KW-0658">Purine biosynthesis</keyword>
<dbReference type="InterPro" id="IPR016185">
    <property type="entry name" value="PreATP-grasp_dom_sf"/>
</dbReference>
<dbReference type="GO" id="GO:0004637">
    <property type="term" value="F:phosphoribosylamine-glycine ligase activity"/>
    <property type="evidence" value="ECO:0007669"/>
    <property type="project" value="UniProtKB-UniRule"/>
</dbReference>
<dbReference type="EC" id="6.3.4.13" evidence="4 12"/>
<evidence type="ECO:0000256" key="13">
    <source>
        <dbReference type="PROSITE-ProRule" id="PRU00409"/>
    </source>
</evidence>
<dbReference type="Gene3D" id="3.90.600.10">
    <property type="entry name" value="Phosphoribosylglycinamide synthetase, C-terminal domain"/>
    <property type="match status" value="1"/>
</dbReference>
<accession>A0A8J3HQ90</accession>
<dbReference type="InterPro" id="IPR020559">
    <property type="entry name" value="PRibGlycinamide_synth_CS"/>
</dbReference>
<keyword evidence="16" id="KW-1185">Reference proteome</keyword>
<protein>
    <recommendedName>
        <fullName evidence="4 12">Phosphoribosylamine--glycine ligase</fullName>
        <ecNumber evidence="4 12">6.3.4.13</ecNumber>
    </recommendedName>
    <alternativeName>
        <fullName evidence="12">GARS</fullName>
    </alternativeName>
    <alternativeName>
        <fullName evidence="10 12">Glycinamide ribonucleotide synthetase</fullName>
    </alternativeName>
    <alternativeName>
        <fullName evidence="11 12">Phosphoribosylglycinamide synthetase</fullName>
    </alternativeName>
</protein>
<dbReference type="InterPro" id="IPR020562">
    <property type="entry name" value="PRibGlycinamide_synth_N"/>
</dbReference>
<gene>
    <name evidence="12 15" type="primary">purD</name>
    <name evidence="15" type="ORF">sL5_10770</name>
</gene>
<dbReference type="GO" id="GO:0006189">
    <property type="term" value="P:'de novo' IMP biosynthetic process"/>
    <property type="evidence" value="ECO:0007669"/>
    <property type="project" value="UniProtKB-UniRule"/>
</dbReference>
<dbReference type="PROSITE" id="PS50975">
    <property type="entry name" value="ATP_GRASP"/>
    <property type="match status" value="1"/>
</dbReference>
<reference evidence="15 16" key="1">
    <citation type="journal article" date="2021" name="Microb. Ecol.">
        <title>Candidatus Mesenet longicola: Novel Endosymbionts of Brontispa longissima that Induce Cytoplasmic Incompatibility.</title>
        <authorList>
            <person name="Takano S."/>
            <person name="Gotoh Y."/>
            <person name="Hayashi T."/>
        </authorList>
    </citation>
    <scope>NUCLEOTIDE SEQUENCE [LARGE SCALE GENOMIC DNA]</scope>
    <source>
        <strain evidence="15">L5</strain>
    </source>
</reference>
<dbReference type="InterPro" id="IPR020560">
    <property type="entry name" value="PRibGlycinamide_synth_C-dom"/>
</dbReference>
<evidence type="ECO:0000256" key="7">
    <source>
        <dbReference type="ARBA" id="ARBA00022755"/>
    </source>
</evidence>
<dbReference type="UniPathway" id="UPA00074">
    <property type="reaction ID" value="UER00125"/>
</dbReference>
<feature type="domain" description="ATP-grasp" evidence="14">
    <location>
        <begin position="115"/>
        <end position="321"/>
    </location>
</feature>
<dbReference type="Proteomes" id="UP000637906">
    <property type="component" value="Unassembled WGS sequence"/>
</dbReference>
<dbReference type="Gene3D" id="3.30.1490.20">
    <property type="entry name" value="ATP-grasp fold, A domain"/>
    <property type="match status" value="1"/>
</dbReference>
<evidence type="ECO:0000313" key="15">
    <source>
        <dbReference type="EMBL" id="GHM60084.1"/>
    </source>
</evidence>
<organism evidence="15 16">
    <name type="scientific">Candidatus Mesenet longicola</name>
    <dbReference type="NCBI Taxonomy" id="1892558"/>
    <lineage>
        <taxon>Bacteria</taxon>
        <taxon>Pseudomonadati</taxon>
        <taxon>Pseudomonadota</taxon>
        <taxon>Alphaproteobacteria</taxon>
        <taxon>Rickettsiales</taxon>
        <taxon>Anaplasmataceae</taxon>
        <taxon>Candidatus Mesenet</taxon>
    </lineage>
</organism>
<dbReference type="Pfam" id="PF02844">
    <property type="entry name" value="GARS_N"/>
    <property type="match status" value="1"/>
</dbReference>
<dbReference type="PANTHER" id="PTHR43472">
    <property type="entry name" value="PHOSPHORIBOSYLAMINE--GLYCINE LIGASE"/>
    <property type="match status" value="1"/>
</dbReference>
<evidence type="ECO:0000256" key="3">
    <source>
        <dbReference type="ARBA" id="ARBA00005174"/>
    </source>
</evidence>
<dbReference type="GO" id="GO:0046872">
    <property type="term" value="F:metal ion binding"/>
    <property type="evidence" value="ECO:0007669"/>
    <property type="project" value="InterPro"/>
</dbReference>
<evidence type="ECO:0000256" key="1">
    <source>
        <dbReference type="ARBA" id="ARBA00001936"/>
    </source>
</evidence>
<sequence length="429" mass="47511">MAAEEENKINVLVIGSGGREHAILWSLKKSPLLSELYVLPGSDAMKDLATQIDTNINNSINVIKACKDRDIKLVVIGPEEYIINGLGDVLKEEGIYVFAPSKAAAKLESSKSFTKELCKQYGIPTAEYGYFVNINEAKQFVDKMKKPVVVKADGLTSGKGAIVCKTIEEAYAAIDLILVQKKFGIAGESIIIEEFLEGEEVSFFTFVDETNFVILGSAQDYKTVNENNEGVNTGGMGAYSPVSVVTEEVRHQIIKQVIYPTIHAMKEIGRPFTGILFAGLMITKTGPKLLEYNVRFGDPETQAILPRLESDLLEFIWLTAKGELGTEQIQFNKDATVCVVVASKGYPDEYQKNSIIRGLDKIEKLPDILVFHAGTKLDINNNWISNGGRVLNIVARGKNIEEARYKAYAALDMLDWPEGFFRYDIAKRS</sequence>
<evidence type="ECO:0000256" key="12">
    <source>
        <dbReference type="HAMAP-Rule" id="MF_00138"/>
    </source>
</evidence>
<dbReference type="Gene3D" id="3.30.470.20">
    <property type="entry name" value="ATP-grasp fold, B domain"/>
    <property type="match status" value="1"/>
</dbReference>
<keyword evidence="8 13" id="KW-0067">ATP-binding</keyword>
<dbReference type="InterPro" id="IPR037123">
    <property type="entry name" value="PRibGlycinamide_synth_C_sf"/>
</dbReference>
<evidence type="ECO:0000256" key="2">
    <source>
        <dbReference type="ARBA" id="ARBA00001946"/>
    </source>
</evidence>
<dbReference type="HAMAP" id="MF_00138">
    <property type="entry name" value="GARS"/>
    <property type="match status" value="1"/>
</dbReference>
<proteinExistence type="inferred from homology"/>
<comment type="caution">
    <text evidence="15">The sequence shown here is derived from an EMBL/GenBank/DDBJ whole genome shotgun (WGS) entry which is preliminary data.</text>
</comment>
<evidence type="ECO:0000256" key="11">
    <source>
        <dbReference type="ARBA" id="ARBA00042864"/>
    </source>
</evidence>
<evidence type="ECO:0000259" key="14">
    <source>
        <dbReference type="PROSITE" id="PS50975"/>
    </source>
</evidence>
<dbReference type="SMART" id="SM01209">
    <property type="entry name" value="GARS_A"/>
    <property type="match status" value="1"/>
</dbReference>
<dbReference type="PROSITE" id="PS00184">
    <property type="entry name" value="GARS"/>
    <property type="match status" value="1"/>
</dbReference>
<name>A0A8J3HQ90_9RICK</name>
<dbReference type="InterPro" id="IPR011761">
    <property type="entry name" value="ATP-grasp"/>
</dbReference>
<evidence type="ECO:0000313" key="16">
    <source>
        <dbReference type="Proteomes" id="UP000637906"/>
    </source>
</evidence>
<dbReference type="SUPFAM" id="SSF51246">
    <property type="entry name" value="Rudiment single hybrid motif"/>
    <property type="match status" value="1"/>
</dbReference>
<dbReference type="InterPro" id="IPR013815">
    <property type="entry name" value="ATP_grasp_subdomain_1"/>
</dbReference>
<dbReference type="InterPro" id="IPR020561">
    <property type="entry name" value="PRibGlycinamid_synth_ATP-grasp"/>
</dbReference>
<dbReference type="PANTHER" id="PTHR43472:SF1">
    <property type="entry name" value="PHOSPHORIBOSYLAMINE--GLYCINE LIGASE, CHLOROPLASTIC"/>
    <property type="match status" value="1"/>
</dbReference>
<keyword evidence="6 13" id="KW-0547">Nucleotide-binding</keyword>
<dbReference type="Pfam" id="PF02843">
    <property type="entry name" value="GARS_C"/>
    <property type="match status" value="1"/>
</dbReference>
<dbReference type="EMBL" id="BNGU01000070">
    <property type="protein sequence ID" value="GHM60084.1"/>
    <property type="molecule type" value="Genomic_DNA"/>
</dbReference>
<comment type="cofactor">
    <cofactor evidence="2">
        <name>Mg(2+)</name>
        <dbReference type="ChEBI" id="CHEBI:18420"/>
    </cofactor>
</comment>
<comment type="pathway">
    <text evidence="3 12">Purine metabolism; IMP biosynthesis via de novo pathway; N(1)-(5-phospho-D-ribosyl)glycinamide from 5-phospho-alpha-D-ribose 1-diphosphate: step 2/2.</text>
</comment>
<dbReference type="SUPFAM" id="SSF56059">
    <property type="entry name" value="Glutathione synthetase ATP-binding domain-like"/>
    <property type="match status" value="1"/>
</dbReference>
<comment type="catalytic activity">
    <reaction evidence="12">
        <text>5-phospho-beta-D-ribosylamine + glycine + ATP = N(1)-(5-phospho-beta-D-ribosyl)glycinamide + ADP + phosphate + H(+)</text>
        <dbReference type="Rhea" id="RHEA:17453"/>
        <dbReference type="ChEBI" id="CHEBI:15378"/>
        <dbReference type="ChEBI" id="CHEBI:30616"/>
        <dbReference type="ChEBI" id="CHEBI:43474"/>
        <dbReference type="ChEBI" id="CHEBI:57305"/>
        <dbReference type="ChEBI" id="CHEBI:58681"/>
        <dbReference type="ChEBI" id="CHEBI:143788"/>
        <dbReference type="ChEBI" id="CHEBI:456216"/>
        <dbReference type="EC" id="6.3.4.13"/>
    </reaction>
</comment>
<evidence type="ECO:0000256" key="9">
    <source>
        <dbReference type="ARBA" id="ARBA00038345"/>
    </source>
</evidence>
<dbReference type="NCBIfam" id="TIGR00877">
    <property type="entry name" value="purD"/>
    <property type="match status" value="1"/>
</dbReference>
<evidence type="ECO:0000256" key="8">
    <source>
        <dbReference type="ARBA" id="ARBA00022840"/>
    </source>
</evidence>
<evidence type="ECO:0000256" key="4">
    <source>
        <dbReference type="ARBA" id="ARBA00013255"/>
    </source>
</evidence>
<evidence type="ECO:0000256" key="6">
    <source>
        <dbReference type="ARBA" id="ARBA00022741"/>
    </source>
</evidence>
<comment type="similarity">
    <text evidence="9 12">Belongs to the GARS family.</text>
</comment>
<keyword evidence="5 12" id="KW-0436">Ligase</keyword>
<dbReference type="SUPFAM" id="SSF52440">
    <property type="entry name" value="PreATP-grasp domain"/>
    <property type="match status" value="1"/>
</dbReference>
<comment type="cofactor">
    <cofactor evidence="1">
        <name>Mn(2+)</name>
        <dbReference type="ChEBI" id="CHEBI:29035"/>
    </cofactor>
</comment>